<dbReference type="InterPro" id="IPR001179">
    <property type="entry name" value="PPIase_FKBP_dom"/>
</dbReference>
<feature type="domain" description="PPIase FKBP-type" evidence="7">
    <location>
        <begin position="73"/>
        <end position="158"/>
    </location>
</feature>
<evidence type="ECO:0000256" key="6">
    <source>
        <dbReference type="SAM" id="MobiDB-lite"/>
    </source>
</evidence>
<dbReference type="OrthoDB" id="9812109at2"/>
<comment type="catalytic activity">
    <reaction evidence="1 4 5">
        <text>[protein]-peptidylproline (omega=180) = [protein]-peptidylproline (omega=0)</text>
        <dbReference type="Rhea" id="RHEA:16237"/>
        <dbReference type="Rhea" id="RHEA-COMP:10747"/>
        <dbReference type="Rhea" id="RHEA-COMP:10748"/>
        <dbReference type="ChEBI" id="CHEBI:83833"/>
        <dbReference type="ChEBI" id="CHEBI:83834"/>
        <dbReference type="EC" id="5.2.1.8"/>
    </reaction>
</comment>
<dbReference type="Gene3D" id="3.10.50.40">
    <property type="match status" value="1"/>
</dbReference>
<dbReference type="InterPro" id="IPR046357">
    <property type="entry name" value="PPIase_dom_sf"/>
</dbReference>
<accession>A0A547PF27</accession>
<sequence length="159" mass="17013">MAATPLLAQDESAKAADPADGSAEQAKNDLAWHSAQQTYLFGLTAADGWRQMNGGLRWRWTEYNGSDERPSVADVVTVHYEGKLIDGTVFDSSYPRGEPATFPLGRLIPGWQMAIPQMGVGETIEIAVPADLAYGPVGRGPIPGNATLVFKVELIGIAE</sequence>
<organism evidence="8 9">
    <name type="scientific">Erythrobacter insulae</name>
    <dbReference type="NCBI Taxonomy" id="2584124"/>
    <lineage>
        <taxon>Bacteria</taxon>
        <taxon>Pseudomonadati</taxon>
        <taxon>Pseudomonadota</taxon>
        <taxon>Alphaproteobacteria</taxon>
        <taxon>Sphingomonadales</taxon>
        <taxon>Erythrobacteraceae</taxon>
        <taxon>Erythrobacter/Porphyrobacter group</taxon>
        <taxon>Erythrobacter</taxon>
    </lineage>
</organism>
<proteinExistence type="inferred from homology"/>
<dbReference type="Pfam" id="PF00254">
    <property type="entry name" value="FKBP_C"/>
    <property type="match status" value="1"/>
</dbReference>
<dbReference type="Proteomes" id="UP000316343">
    <property type="component" value="Unassembled WGS sequence"/>
</dbReference>
<dbReference type="AlphaFoldDB" id="A0A547PF27"/>
<evidence type="ECO:0000256" key="4">
    <source>
        <dbReference type="PROSITE-ProRule" id="PRU00277"/>
    </source>
</evidence>
<evidence type="ECO:0000256" key="1">
    <source>
        <dbReference type="ARBA" id="ARBA00000971"/>
    </source>
</evidence>
<protein>
    <recommendedName>
        <fullName evidence="5">Peptidyl-prolyl cis-trans isomerase</fullName>
        <ecNumber evidence="5">5.2.1.8</ecNumber>
    </recommendedName>
</protein>
<keyword evidence="9" id="KW-1185">Reference proteome</keyword>
<keyword evidence="2 4" id="KW-0697">Rotamase</keyword>
<comment type="similarity">
    <text evidence="5">Belongs to the FKBP-type PPIase family.</text>
</comment>
<dbReference type="PANTHER" id="PTHR45779">
    <property type="entry name" value="PEPTIDYLPROLYL ISOMERASE"/>
    <property type="match status" value="1"/>
</dbReference>
<evidence type="ECO:0000313" key="8">
    <source>
        <dbReference type="EMBL" id="TRD12727.1"/>
    </source>
</evidence>
<dbReference type="EMBL" id="VHJK01000001">
    <property type="protein sequence ID" value="TRD12727.1"/>
    <property type="molecule type" value="Genomic_DNA"/>
</dbReference>
<name>A0A547PF27_9SPHN</name>
<dbReference type="EC" id="5.2.1.8" evidence="5"/>
<feature type="region of interest" description="Disordered" evidence="6">
    <location>
        <begin position="1"/>
        <end position="27"/>
    </location>
</feature>
<evidence type="ECO:0000259" key="7">
    <source>
        <dbReference type="PROSITE" id="PS50059"/>
    </source>
</evidence>
<comment type="caution">
    <text evidence="8">The sequence shown here is derived from an EMBL/GenBank/DDBJ whole genome shotgun (WGS) entry which is preliminary data.</text>
</comment>
<dbReference type="SUPFAM" id="SSF54534">
    <property type="entry name" value="FKBP-like"/>
    <property type="match status" value="1"/>
</dbReference>
<evidence type="ECO:0000313" key="9">
    <source>
        <dbReference type="Proteomes" id="UP000316343"/>
    </source>
</evidence>
<dbReference type="PANTHER" id="PTHR45779:SF7">
    <property type="entry name" value="PEPTIDYLPROLYL ISOMERASE"/>
    <property type="match status" value="1"/>
</dbReference>
<evidence type="ECO:0000256" key="5">
    <source>
        <dbReference type="RuleBase" id="RU003915"/>
    </source>
</evidence>
<evidence type="ECO:0000256" key="2">
    <source>
        <dbReference type="ARBA" id="ARBA00023110"/>
    </source>
</evidence>
<dbReference type="PROSITE" id="PS50059">
    <property type="entry name" value="FKBP_PPIASE"/>
    <property type="match status" value="1"/>
</dbReference>
<dbReference type="InterPro" id="IPR044609">
    <property type="entry name" value="FKBP2/11"/>
</dbReference>
<dbReference type="GO" id="GO:0003755">
    <property type="term" value="F:peptidyl-prolyl cis-trans isomerase activity"/>
    <property type="evidence" value="ECO:0007669"/>
    <property type="project" value="UniProtKB-UniRule"/>
</dbReference>
<gene>
    <name evidence="8" type="ORF">FGU71_04980</name>
</gene>
<reference evidence="8 9" key="1">
    <citation type="submission" date="2019-06" db="EMBL/GenBank/DDBJ databases">
        <title>Erythrobacter insulae sp. nov., isolated from a tidal flat.</title>
        <authorList>
            <person name="Yoon J.-H."/>
        </authorList>
    </citation>
    <scope>NUCLEOTIDE SEQUENCE [LARGE SCALE GENOMIC DNA]</scope>
    <source>
        <strain evidence="8 9">JBTF-M21</strain>
    </source>
</reference>
<evidence type="ECO:0000256" key="3">
    <source>
        <dbReference type="ARBA" id="ARBA00023235"/>
    </source>
</evidence>
<keyword evidence="3 4" id="KW-0413">Isomerase</keyword>